<feature type="short sequence motif" description="Nudix box" evidence="10">
    <location>
        <begin position="98"/>
        <end position="119"/>
    </location>
</feature>
<reference evidence="12 13" key="1">
    <citation type="submission" date="2019-03" db="EMBL/GenBank/DDBJ databases">
        <authorList>
            <person name="Sebastian G."/>
            <person name="Baumann P."/>
            <person name="Ruckert C."/>
            <person name="Kalinowski J."/>
            <person name="Nebel B."/>
            <person name="Takors R."/>
            <person name="Blombach B."/>
        </authorList>
    </citation>
    <scope>NUCLEOTIDE SEQUENCE [LARGE SCALE GENOMIC DNA]</scope>
    <source>
        <strain evidence="12 13">DSM 1084</strain>
    </source>
</reference>
<accession>A0A4P6X495</accession>
<dbReference type="PANTHER" id="PTHR11839:SF18">
    <property type="entry name" value="NUDIX HYDROLASE DOMAIN-CONTAINING PROTEIN"/>
    <property type="match status" value="1"/>
</dbReference>
<evidence type="ECO:0000256" key="7">
    <source>
        <dbReference type="ARBA" id="ARBA00032162"/>
    </source>
</evidence>
<evidence type="ECO:0000256" key="3">
    <source>
        <dbReference type="ARBA" id="ARBA00007275"/>
    </source>
</evidence>
<dbReference type="SUPFAM" id="SSF55811">
    <property type="entry name" value="Nudix"/>
    <property type="match status" value="1"/>
</dbReference>
<dbReference type="GO" id="GO:0016818">
    <property type="term" value="F:hydrolase activity, acting on acid anhydrides, in phosphorus-containing anhydrides"/>
    <property type="evidence" value="ECO:0007669"/>
    <property type="project" value="InterPro"/>
</dbReference>
<evidence type="ECO:0000256" key="9">
    <source>
        <dbReference type="PIRSR" id="PIRSR604385-2"/>
    </source>
</evidence>
<evidence type="ECO:0000313" key="13">
    <source>
        <dbReference type="Proteomes" id="UP000293912"/>
    </source>
</evidence>
<dbReference type="InterPro" id="IPR000086">
    <property type="entry name" value="NUDIX_hydrolase_dom"/>
</dbReference>
<comment type="catalytic activity">
    <reaction evidence="1">
        <text>GDP-alpha-D-mannose + H2O = alpha-D-mannose 1-phosphate + GMP + 2 H(+)</text>
        <dbReference type="Rhea" id="RHEA:27978"/>
        <dbReference type="ChEBI" id="CHEBI:15377"/>
        <dbReference type="ChEBI" id="CHEBI:15378"/>
        <dbReference type="ChEBI" id="CHEBI:57527"/>
        <dbReference type="ChEBI" id="CHEBI:58115"/>
        <dbReference type="ChEBI" id="CHEBI:58409"/>
    </reaction>
</comment>
<feature type="binding site" evidence="9">
    <location>
        <position position="97"/>
    </location>
    <ligand>
        <name>Mg(2+)</name>
        <dbReference type="ChEBI" id="CHEBI:18420"/>
        <label>1</label>
    </ligand>
</feature>
<feature type="domain" description="Nudix hydrolase" evidence="11">
    <location>
        <begin position="55"/>
        <end position="194"/>
    </location>
</feature>
<feature type="binding site" evidence="9">
    <location>
        <position position="112"/>
    </location>
    <ligand>
        <name>Mg(2+)</name>
        <dbReference type="ChEBI" id="CHEBI:18420"/>
        <label>1</label>
    </ligand>
</feature>
<proteinExistence type="inferred from homology"/>
<comment type="cofactor">
    <cofactor evidence="2 9">
        <name>Mg(2+)</name>
        <dbReference type="ChEBI" id="CHEBI:18420"/>
    </cofactor>
</comment>
<feature type="binding site" evidence="9">
    <location>
        <position position="116"/>
    </location>
    <ligand>
        <name>Mg(2+)</name>
        <dbReference type="ChEBI" id="CHEBI:18420"/>
        <label>1</label>
    </ligand>
</feature>
<dbReference type="EMBL" id="CP037867">
    <property type="protein sequence ID" value="QBM29378.1"/>
    <property type="molecule type" value="Genomic_DNA"/>
</dbReference>
<dbReference type="Proteomes" id="UP000293912">
    <property type="component" value="Chromosome"/>
</dbReference>
<feature type="binding site" evidence="9">
    <location>
        <position position="165"/>
    </location>
    <ligand>
        <name>Mg(2+)</name>
        <dbReference type="ChEBI" id="CHEBI:18420"/>
        <label>1</label>
    </ligand>
</feature>
<evidence type="ECO:0000256" key="2">
    <source>
        <dbReference type="ARBA" id="ARBA00001946"/>
    </source>
</evidence>
<name>A0A4P6X495_HYDPS</name>
<dbReference type="Pfam" id="PF00293">
    <property type="entry name" value="NUDIX"/>
    <property type="match status" value="1"/>
</dbReference>
<dbReference type="PROSITE" id="PS51462">
    <property type="entry name" value="NUDIX"/>
    <property type="match status" value="1"/>
</dbReference>
<dbReference type="GO" id="GO:0046872">
    <property type="term" value="F:metal ion binding"/>
    <property type="evidence" value="ECO:0007669"/>
    <property type="project" value="UniProtKB-KW"/>
</dbReference>
<dbReference type="PANTHER" id="PTHR11839">
    <property type="entry name" value="UDP/ADP-SUGAR PYROPHOSPHATASE"/>
    <property type="match status" value="1"/>
</dbReference>
<sequence>MTRPHHREIPLPANERVRIVEQRVLADDWFVLKKNTFDYRHSNGRWQRLQRETYDRGDGAALLLFNRARGTVVLTRQFRFPAYANGLADGMLVEVCAGLLDNEAPEVAIRREVQEETGFAVRMPRKVFEAFMSPGSVTERLHFFVAEYEAGDRVNQGGGDASEGEDIEVIELPLERALAMIGRGEIQDGKTIMLLQHAALVGLERL</sequence>
<dbReference type="GO" id="GO:0019693">
    <property type="term" value="P:ribose phosphate metabolic process"/>
    <property type="evidence" value="ECO:0007669"/>
    <property type="project" value="TreeGrafter"/>
</dbReference>
<evidence type="ECO:0000256" key="4">
    <source>
        <dbReference type="ARBA" id="ARBA00011738"/>
    </source>
</evidence>
<evidence type="ECO:0000256" key="8">
    <source>
        <dbReference type="ARBA" id="ARBA00032272"/>
    </source>
</evidence>
<keyword evidence="9" id="KW-0479">Metal-binding</keyword>
<dbReference type="InterPro" id="IPR004385">
    <property type="entry name" value="NDP_pyrophosphatase"/>
</dbReference>
<evidence type="ECO:0000313" key="12">
    <source>
        <dbReference type="EMBL" id="QBM29378.1"/>
    </source>
</evidence>
<evidence type="ECO:0000259" key="11">
    <source>
        <dbReference type="PROSITE" id="PS51462"/>
    </source>
</evidence>
<dbReference type="GO" id="GO:0006753">
    <property type="term" value="P:nucleoside phosphate metabolic process"/>
    <property type="evidence" value="ECO:0007669"/>
    <property type="project" value="TreeGrafter"/>
</dbReference>
<gene>
    <name evidence="12" type="primary">nudK</name>
    <name evidence="12" type="ORF">HPF_16920</name>
</gene>
<keyword evidence="9" id="KW-0460">Magnesium</keyword>
<dbReference type="NCBIfam" id="TIGR00052">
    <property type="entry name" value="nudix-type nucleoside diphosphatase, YffH/AdpP family"/>
    <property type="match status" value="1"/>
</dbReference>
<evidence type="ECO:0000256" key="10">
    <source>
        <dbReference type="PIRSR" id="PIRSR604385-3"/>
    </source>
</evidence>
<organism evidence="12 13">
    <name type="scientific">Hydrogenophaga pseudoflava</name>
    <name type="common">Pseudomonas carboxydoflava</name>
    <dbReference type="NCBI Taxonomy" id="47421"/>
    <lineage>
        <taxon>Bacteria</taxon>
        <taxon>Pseudomonadati</taxon>
        <taxon>Pseudomonadota</taxon>
        <taxon>Betaproteobacteria</taxon>
        <taxon>Burkholderiales</taxon>
        <taxon>Comamonadaceae</taxon>
        <taxon>Hydrogenophaga</taxon>
    </lineage>
</organism>
<evidence type="ECO:0000256" key="6">
    <source>
        <dbReference type="ARBA" id="ARBA00022801"/>
    </source>
</evidence>
<dbReference type="Gene3D" id="3.90.79.10">
    <property type="entry name" value="Nucleoside Triphosphate Pyrophosphohydrolase"/>
    <property type="match status" value="1"/>
</dbReference>
<keyword evidence="6 12" id="KW-0378">Hydrolase</keyword>
<keyword evidence="13" id="KW-1185">Reference proteome</keyword>
<dbReference type="RefSeq" id="WP_133157291.1">
    <property type="nucleotide sequence ID" value="NZ_CP037867.1"/>
</dbReference>
<comment type="similarity">
    <text evidence="3">Belongs to the Nudix hydrolase family. NudK subfamily.</text>
</comment>
<evidence type="ECO:0000256" key="1">
    <source>
        <dbReference type="ARBA" id="ARBA00000847"/>
    </source>
</evidence>
<dbReference type="KEGG" id="hpse:HPF_16920"/>
<dbReference type="AlphaFoldDB" id="A0A4P6X495"/>
<protein>
    <recommendedName>
        <fullName evidence="5">GDP-mannose pyrophosphatase</fullName>
    </recommendedName>
    <alternativeName>
        <fullName evidence="7">GDP-mannose hydrolase</fullName>
    </alternativeName>
    <alternativeName>
        <fullName evidence="8">GDPMK</fullName>
    </alternativeName>
</protein>
<dbReference type="InterPro" id="IPR015797">
    <property type="entry name" value="NUDIX_hydrolase-like_dom_sf"/>
</dbReference>
<evidence type="ECO:0000256" key="5">
    <source>
        <dbReference type="ARBA" id="ARBA00016377"/>
    </source>
</evidence>
<dbReference type="GO" id="GO:0005829">
    <property type="term" value="C:cytosol"/>
    <property type="evidence" value="ECO:0007669"/>
    <property type="project" value="TreeGrafter"/>
</dbReference>
<dbReference type="CDD" id="cd24157">
    <property type="entry name" value="NUDIX_GDPMK"/>
    <property type="match status" value="1"/>
</dbReference>
<comment type="subunit">
    <text evidence="4">Homodimer.</text>
</comment>